<dbReference type="PANTHER" id="PTHR12138:SF162">
    <property type="entry name" value="CHROMOSOME UNDETERMINED SCAFFOLD_275, WHOLE GENOME SHOTGUN SEQUENCE"/>
    <property type="match status" value="1"/>
</dbReference>
<accession>A0A7N9CAW6</accession>
<organism evidence="1 2">
    <name type="scientific">Macaca fascicularis</name>
    <name type="common">Crab-eating macaque</name>
    <name type="synonym">Cynomolgus monkey</name>
    <dbReference type="NCBI Taxonomy" id="9541"/>
    <lineage>
        <taxon>Eukaryota</taxon>
        <taxon>Metazoa</taxon>
        <taxon>Chordata</taxon>
        <taxon>Craniata</taxon>
        <taxon>Vertebrata</taxon>
        <taxon>Euteleostomi</taxon>
        <taxon>Mammalia</taxon>
        <taxon>Eutheria</taxon>
        <taxon>Euarchontoglires</taxon>
        <taxon>Primates</taxon>
        <taxon>Haplorrhini</taxon>
        <taxon>Catarrhini</taxon>
        <taxon>Cercopithecidae</taxon>
        <taxon>Cercopithecinae</taxon>
        <taxon>Macaca</taxon>
    </lineage>
</organism>
<evidence type="ECO:0000313" key="2">
    <source>
        <dbReference type="Proteomes" id="UP000233100"/>
    </source>
</evidence>
<evidence type="ECO:0000313" key="1">
    <source>
        <dbReference type="Ensembl" id="ENSMFAP00000047364.1"/>
    </source>
</evidence>
<dbReference type="Ensembl" id="ENSMFAT00000075768.1">
    <property type="protein sequence ID" value="ENSMFAP00000047364.1"/>
    <property type="gene ID" value="ENSMFAG00000064994.1"/>
</dbReference>
<keyword evidence="2" id="KW-1185">Reference proteome</keyword>
<dbReference type="GeneTree" id="ENSGT01120000271815"/>
<proteinExistence type="predicted"/>
<protein>
    <submittedName>
        <fullName evidence="1">Uncharacterized protein</fullName>
    </submittedName>
</protein>
<name>A0A7N9CAW6_MACFA</name>
<dbReference type="Proteomes" id="UP000233100">
    <property type="component" value="Chromosome 1"/>
</dbReference>
<dbReference type="PRINTS" id="PR02045">
    <property type="entry name" value="F138DOMAIN"/>
</dbReference>
<reference evidence="1" key="3">
    <citation type="submission" date="2025-09" db="UniProtKB">
        <authorList>
            <consortium name="Ensembl"/>
        </authorList>
    </citation>
    <scope>IDENTIFICATION</scope>
</reference>
<reference evidence="1" key="2">
    <citation type="submission" date="2025-08" db="UniProtKB">
        <authorList>
            <consortium name="Ensembl"/>
        </authorList>
    </citation>
    <scope>IDENTIFICATION</scope>
</reference>
<sequence>FFFFFLRQGLTLLPRLECSGTISRLTAASNFPGSGDPPTSASQAAGTTGVCHHIQLIFLYFVETWFGSVVRAGFKPLSCGDPLPRLPKVLRLEE</sequence>
<dbReference type="PANTHER" id="PTHR12138">
    <property type="entry name" value="PRIMATE-EXPANDED PROTEIN FAMILY"/>
    <property type="match status" value="1"/>
</dbReference>
<dbReference type="AlphaFoldDB" id="A0A7N9CAW6"/>
<reference evidence="1 2" key="1">
    <citation type="submission" date="2013-03" db="EMBL/GenBank/DDBJ databases">
        <authorList>
            <person name="Warren W."/>
            <person name="Wilson R.K."/>
        </authorList>
    </citation>
    <scope>NUCLEOTIDE SEQUENCE</scope>
</reference>